<name>A0A644Y548_9ZZZZ</name>
<comment type="caution">
    <text evidence="2">The sequence shown here is derived from an EMBL/GenBank/DDBJ whole genome shotgun (WGS) entry which is preliminary data.</text>
</comment>
<dbReference type="AlphaFoldDB" id="A0A644Y548"/>
<gene>
    <name evidence="2" type="ORF">SDC9_69798</name>
</gene>
<reference evidence="2" key="1">
    <citation type="submission" date="2019-08" db="EMBL/GenBank/DDBJ databases">
        <authorList>
            <person name="Kucharzyk K."/>
            <person name="Murdoch R.W."/>
            <person name="Higgins S."/>
            <person name="Loffler F."/>
        </authorList>
    </citation>
    <scope>NUCLEOTIDE SEQUENCE</scope>
</reference>
<accession>A0A644Y548</accession>
<dbReference type="EMBL" id="VSSQ01004003">
    <property type="protein sequence ID" value="MPM23327.1"/>
    <property type="molecule type" value="Genomic_DNA"/>
</dbReference>
<proteinExistence type="predicted"/>
<evidence type="ECO:0000313" key="2">
    <source>
        <dbReference type="EMBL" id="MPM23327.1"/>
    </source>
</evidence>
<evidence type="ECO:0000256" key="1">
    <source>
        <dbReference type="SAM" id="MobiDB-lite"/>
    </source>
</evidence>
<feature type="compositionally biased region" description="Basic and acidic residues" evidence="1">
    <location>
        <begin position="122"/>
        <end position="137"/>
    </location>
</feature>
<feature type="compositionally biased region" description="Basic residues" evidence="1">
    <location>
        <begin position="89"/>
        <end position="98"/>
    </location>
</feature>
<protein>
    <submittedName>
        <fullName evidence="2">Uncharacterized protein</fullName>
    </submittedName>
</protein>
<sequence>MPLPYNLTLLVKCPPNNGKDVVFREYSACVRRLSALASILEPRSTTARLGGQKDHRAPCLWQGAPLPEGRTRLPEARLPVTRHPVARPAIRRSARRRQGDRGIPQAAPRRGRGYAAKAPFRRRADLRVANRPRPGDG</sequence>
<feature type="region of interest" description="Disordered" evidence="1">
    <location>
        <begin position="46"/>
        <end position="137"/>
    </location>
</feature>
<organism evidence="2">
    <name type="scientific">bioreactor metagenome</name>
    <dbReference type="NCBI Taxonomy" id="1076179"/>
    <lineage>
        <taxon>unclassified sequences</taxon>
        <taxon>metagenomes</taxon>
        <taxon>ecological metagenomes</taxon>
    </lineage>
</organism>